<dbReference type="RefSeq" id="WP_395124350.1">
    <property type="nucleotide sequence ID" value="NZ_JBIMSN010000094.1"/>
</dbReference>
<sequence length="84" mass="9395">MVLEMRSIPNSVPTTEVDSVGRARRNSAVLQGVLHHALQRTQACFVVFGAITRPTQIGEELLTIARRDARNCFTAERFQRISAQ</sequence>
<gene>
    <name evidence="1" type="ORF">ACHIPV_10785</name>
</gene>
<dbReference type="EMBL" id="JBIMSP010000013">
    <property type="protein sequence ID" value="MFH5242366.1"/>
    <property type="molecule type" value="Genomic_DNA"/>
</dbReference>
<protein>
    <submittedName>
        <fullName evidence="1">Uncharacterized protein</fullName>
    </submittedName>
</protein>
<name>A0ABW7KMR2_9NOCA</name>
<reference evidence="1 2" key="1">
    <citation type="submission" date="2024-10" db="EMBL/GenBank/DDBJ databases">
        <authorList>
            <person name="Riesco R."/>
        </authorList>
    </citation>
    <scope>NUCLEOTIDE SEQUENCE [LARGE SCALE GENOMIC DNA]</scope>
    <source>
        <strain evidence="1 2">NCIMB 15448</strain>
    </source>
</reference>
<proteinExistence type="predicted"/>
<accession>A0ABW7KMR2</accession>
<comment type="caution">
    <text evidence="1">The sequence shown here is derived from an EMBL/GenBank/DDBJ whole genome shotgun (WGS) entry which is preliminary data.</text>
</comment>
<evidence type="ECO:0000313" key="2">
    <source>
        <dbReference type="Proteomes" id="UP001609176"/>
    </source>
</evidence>
<evidence type="ECO:0000313" key="1">
    <source>
        <dbReference type="EMBL" id="MFH5242366.1"/>
    </source>
</evidence>
<dbReference type="Proteomes" id="UP001609176">
    <property type="component" value="Unassembled WGS sequence"/>
</dbReference>
<organism evidence="1 2">
    <name type="scientific">Antrihabitans spumae</name>
    <dbReference type="NCBI Taxonomy" id="3373370"/>
    <lineage>
        <taxon>Bacteria</taxon>
        <taxon>Bacillati</taxon>
        <taxon>Actinomycetota</taxon>
        <taxon>Actinomycetes</taxon>
        <taxon>Mycobacteriales</taxon>
        <taxon>Nocardiaceae</taxon>
        <taxon>Antrihabitans</taxon>
    </lineage>
</organism>